<dbReference type="Proteomes" id="UP000184363">
    <property type="component" value="Unassembled WGS sequence"/>
</dbReference>
<feature type="region of interest" description="Disordered" evidence="1">
    <location>
        <begin position="1"/>
        <end position="53"/>
    </location>
</feature>
<dbReference type="InterPro" id="IPR003870">
    <property type="entry name" value="DUF222"/>
</dbReference>
<organism evidence="3 4">
    <name type="scientific">Pseudonocardia thermophila</name>
    <dbReference type="NCBI Taxonomy" id="1848"/>
    <lineage>
        <taxon>Bacteria</taxon>
        <taxon>Bacillati</taxon>
        <taxon>Actinomycetota</taxon>
        <taxon>Actinomycetes</taxon>
        <taxon>Pseudonocardiales</taxon>
        <taxon>Pseudonocardiaceae</taxon>
        <taxon>Pseudonocardia</taxon>
    </lineage>
</organism>
<protein>
    <recommendedName>
        <fullName evidence="2">HNH nuclease domain-containing protein</fullName>
    </recommendedName>
</protein>
<keyword evidence="4" id="KW-1185">Reference proteome</keyword>
<evidence type="ECO:0000259" key="2">
    <source>
        <dbReference type="SMART" id="SM00507"/>
    </source>
</evidence>
<dbReference type="InterPro" id="IPR003615">
    <property type="entry name" value="HNH_nuc"/>
</dbReference>
<sequence>MSVEPASVEPMFDSSEAGGVQLDVPGPDDTSYEPWGPDGPWDDEWGPDGLPADPQLNLATAPASFALAMELVFSKRPLDEVDDAGVLATAGAWRRMAGWALSGYARALAEFARRRSGDPVQTRYAADEIAAELKLTRGVARRELDRATALDQHLRPTRDLWEKGELDEQRVAAIADRVRDLPVEVATRVQEIVLPKAPAQTIGQLRAAMQRAIIAVDPEGAEERHREAHAKRSVRMYPDADGMATLTASMSAPDAVACDERLTALARGLGADDPRSMGARRADLLVGLITGRVFAGELVSGPAEGGGPAEGVSGAAPCGSGVQIVRPAAPDKASVHVVVDLETLRGEANRPAELAGYGPITATQARQIAADAVWRRLVTDPLSGVALDLGRTTYRPPVGLADLVRARDGVCRFPGCRRRASACELDHVVPYPAGPTAERNVVLECMHHHHLKHDSDWRLEPLPDGGVQWTSPTGAVYRTYPWDHRPLTGRGSATADGDPSPP</sequence>
<accession>A0A1M6T332</accession>
<gene>
    <name evidence="3" type="ORF">SAMN05443637_107124</name>
</gene>
<dbReference type="STRING" id="1848.SAMN05443637_107124"/>
<evidence type="ECO:0000256" key="1">
    <source>
        <dbReference type="SAM" id="MobiDB-lite"/>
    </source>
</evidence>
<feature type="domain" description="HNH nuclease" evidence="2">
    <location>
        <begin position="399"/>
        <end position="450"/>
    </location>
</feature>
<dbReference type="CDD" id="cd00085">
    <property type="entry name" value="HNHc"/>
    <property type="match status" value="1"/>
</dbReference>
<reference evidence="3 4" key="1">
    <citation type="submission" date="2016-11" db="EMBL/GenBank/DDBJ databases">
        <authorList>
            <person name="Jaros S."/>
            <person name="Januszkiewicz K."/>
            <person name="Wedrychowicz H."/>
        </authorList>
    </citation>
    <scope>NUCLEOTIDE SEQUENCE [LARGE SCALE GENOMIC DNA]</scope>
    <source>
        <strain evidence="3 4">DSM 43832</strain>
    </source>
</reference>
<dbReference type="EMBL" id="FRAP01000007">
    <property type="protein sequence ID" value="SHK51395.1"/>
    <property type="molecule type" value="Genomic_DNA"/>
</dbReference>
<evidence type="ECO:0000313" key="3">
    <source>
        <dbReference type="EMBL" id="SHK51395.1"/>
    </source>
</evidence>
<name>A0A1M6T332_PSETH</name>
<dbReference type="Gene3D" id="1.10.30.50">
    <property type="match status" value="1"/>
</dbReference>
<dbReference type="AlphaFoldDB" id="A0A1M6T332"/>
<evidence type="ECO:0000313" key="4">
    <source>
        <dbReference type="Proteomes" id="UP000184363"/>
    </source>
</evidence>
<dbReference type="SMART" id="SM00507">
    <property type="entry name" value="HNHc"/>
    <property type="match status" value="1"/>
</dbReference>
<dbReference type="Pfam" id="PF02720">
    <property type="entry name" value="DUF222"/>
    <property type="match status" value="1"/>
</dbReference>
<proteinExistence type="predicted"/>